<protein>
    <submittedName>
        <fullName evidence="5">Enoyl-CoA hydratase</fullName>
    </submittedName>
</protein>
<dbReference type="RefSeq" id="WP_284259427.1">
    <property type="nucleotide sequence ID" value="NZ_BSOS01000090.1"/>
</dbReference>
<sequence length="262" mass="27032">MTDPVLLTREGAVARLTLNRPEAGNAIDPAMAKALREAAISCAEDPGIRCVVLRASGRVFCAGGDIGAFSSRLESLGALTRTLTADLHAAMAIFARMEKPLVTAVNGPAAGAGFSLALAGDLVLAGQSAVFAPAYGGIGLSPDGGASWLLPRLVGLRRAQEMLLLGLRLSAEQALAERMITRLCPDETLQAEADAMAARVAGGAVRAWGRTRALLLESFAATLPAQLEAEARAIAQSGNDAEAREGIAAFLAKRKPDFLACG</sequence>
<keyword evidence="3" id="KW-0576">Peroxisome</keyword>
<dbReference type="Gene3D" id="3.90.226.10">
    <property type="entry name" value="2-enoyl-CoA Hydratase, Chain A, domain 1"/>
    <property type="match status" value="1"/>
</dbReference>
<accession>A0ABQ6AED2</accession>
<keyword evidence="4" id="KW-0413">Isomerase</keyword>
<dbReference type="PANTHER" id="PTHR43684:SF1">
    <property type="entry name" value="ENOYL-COA DELTA ISOMERASE 2"/>
    <property type="match status" value="1"/>
</dbReference>
<evidence type="ECO:0000256" key="4">
    <source>
        <dbReference type="ARBA" id="ARBA00023235"/>
    </source>
</evidence>
<dbReference type="SUPFAM" id="SSF52096">
    <property type="entry name" value="ClpP/crotonase"/>
    <property type="match status" value="1"/>
</dbReference>
<evidence type="ECO:0000256" key="1">
    <source>
        <dbReference type="ARBA" id="ARBA00004275"/>
    </source>
</evidence>
<dbReference type="InterPro" id="IPR029045">
    <property type="entry name" value="ClpP/crotonase-like_dom_sf"/>
</dbReference>
<comment type="similarity">
    <text evidence="2">Belongs to the enoyl-CoA hydratase/isomerase family.</text>
</comment>
<organism evidence="5 6">
    <name type="scientific">Acidocella aquatica</name>
    <dbReference type="NCBI Taxonomy" id="1922313"/>
    <lineage>
        <taxon>Bacteria</taxon>
        <taxon>Pseudomonadati</taxon>
        <taxon>Pseudomonadota</taxon>
        <taxon>Alphaproteobacteria</taxon>
        <taxon>Acetobacterales</taxon>
        <taxon>Acidocellaceae</taxon>
        <taxon>Acidocella</taxon>
    </lineage>
</organism>
<dbReference type="EMBL" id="BSOS01000090">
    <property type="protein sequence ID" value="GLR68583.1"/>
    <property type="molecule type" value="Genomic_DNA"/>
</dbReference>
<comment type="caution">
    <text evidence="5">The sequence shown here is derived from an EMBL/GenBank/DDBJ whole genome shotgun (WGS) entry which is preliminary data.</text>
</comment>
<dbReference type="InterPro" id="IPR014748">
    <property type="entry name" value="Enoyl-CoA_hydra_C"/>
</dbReference>
<dbReference type="Proteomes" id="UP001156641">
    <property type="component" value="Unassembled WGS sequence"/>
</dbReference>
<dbReference type="PANTHER" id="PTHR43684">
    <property type="match status" value="1"/>
</dbReference>
<name>A0ABQ6AED2_9PROT</name>
<gene>
    <name evidence="5" type="ORF">GCM10010909_32640</name>
</gene>
<dbReference type="InterPro" id="IPR051053">
    <property type="entry name" value="ECH/Chromodomain_protein"/>
</dbReference>
<keyword evidence="6" id="KW-1185">Reference proteome</keyword>
<dbReference type="Pfam" id="PF00378">
    <property type="entry name" value="ECH_1"/>
    <property type="match status" value="1"/>
</dbReference>
<proteinExistence type="inferred from homology"/>
<evidence type="ECO:0000313" key="6">
    <source>
        <dbReference type="Proteomes" id="UP001156641"/>
    </source>
</evidence>
<evidence type="ECO:0000256" key="2">
    <source>
        <dbReference type="ARBA" id="ARBA00005254"/>
    </source>
</evidence>
<dbReference type="Gene3D" id="1.10.12.10">
    <property type="entry name" value="Lyase 2-enoyl-coa Hydratase, Chain A, domain 2"/>
    <property type="match status" value="1"/>
</dbReference>
<evidence type="ECO:0000256" key="3">
    <source>
        <dbReference type="ARBA" id="ARBA00023140"/>
    </source>
</evidence>
<comment type="subcellular location">
    <subcellularLocation>
        <location evidence="1">Peroxisome</location>
    </subcellularLocation>
</comment>
<reference evidence="6" key="1">
    <citation type="journal article" date="2019" name="Int. J. Syst. Evol. Microbiol.">
        <title>The Global Catalogue of Microorganisms (GCM) 10K type strain sequencing project: providing services to taxonomists for standard genome sequencing and annotation.</title>
        <authorList>
            <consortium name="The Broad Institute Genomics Platform"/>
            <consortium name="The Broad Institute Genome Sequencing Center for Infectious Disease"/>
            <person name="Wu L."/>
            <person name="Ma J."/>
        </authorList>
    </citation>
    <scope>NUCLEOTIDE SEQUENCE [LARGE SCALE GENOMIC DNA]</scope>
    <source>
        <strain evidence="6">NBRC 112502</strain>
    </source>
</reference>
<evidence type="ECO:0000313" key="5">
    <source>
        <dbReference type="EMBL" id="GLR68583.1"/>
    </source>
</evidence>
<dbReference type="CDD" id="cd06558">
    <property type="entry name" value="crotonase-like"/>
    <property type="match status" value="1"/>
</dbReference>
<dbReference type="InterPro" id="IPR001753">
    <property type="entry name" value="Enoyl-CoA_hydra/iso"/>
</dbReference>